<gene>
    <name evidence="6" type="ORF">GCM10010334_60730</name>
</gene>
<keyword evidence="3" id="KW-0808">Transferase</keyword>
<comment type="caution">
    <text evidence="6">The sequence shown here is derived from an EMBL/GenBank/DDBJ whole genome shotgun (WGS) entry which is preliminary data.</text>
</comment>
<dbReference type="Proteomes" id="UP000638353">
    <property type="component" value="Unassembled WGS sequence"/>
</dbReference>
<dbReference type="Gene3D" id="3.40.50.150">
    <property type="entry name" value="Vaccinia Virus protein VP39"/>
    <property type="match status" value="1"/>
</dbReference>
<dbReference type="InterPro" id="IPR051052">
    <property type="entry name" value="Diverse_substrate_MTase"/>
</dbReference>
<keyword evidence="4" id="KW-0949">S-adenosyl-L-methionine</keyword>
<organism evidence="6 7">
    <name type="scientific">Streptomyces finlayi</name>
    <dbReference type="NCBI Taxonomy" id="67296"/>
    <lineage>
        <taxon>Bacteria</taxon>
        <taxon>Bacillati</taxon>
        <taxon>Actinomycetota</taxon>
        <taxon>Actinomycetes</taxon>
        <taxon>Kitasatosporales</taxon>
        <taxon>Streptomycetaceae</taxon>
        <taxon>Streptomyces</taxon>
    </lineage>
</organism>
<dbReference type="SUPFAM" id="SSF53335">
    <property type="entry name" value="S-adenosyl-L-methionine-dependent methyltransferases"/>
    <property type="match status" value="1"/>
</dbReference>
<protein>
    <submittedName>
        <fullName evidence="6">Methyltransferase type 11</fullName>
    </submittedName>
</protein>
<feature type="domain" description="Ribosomal RNA adenine methylase transferase N-terminal" evidence="5">
    <location>
        <begin position="23"/>
        <end position="137"/>
    </location>
</feature>
<dbReference type="InterPro" id="IPR013216">
    <property type="entry name" value="Methyltransf_11"/>
</dbReference>
<evidence type="ECO:0000259" key="5">
    <source>
        <dbReference type="SMART" id="SM00650"/>
    </source>
</evidence>
<reference evidence="6" key="1">
    <citation type="journal article" date="2014" name="Int. J. Syst. Evol. Microbiol.">
        <title>Complete genome sequence of Corynebacterium casei LMG S-19264T (=DSM 44701T), isolated from a smear-ripened cheese.</title>
        <authorList>
            <consortium name="US DOE Joint Genome Institute (JGI-PGF)"/>
            <person name="Walter F."/>
            <person name="Albersmeier A."/>
            <person name="Kalinowski J."/>
            <person name="Ruckert C."/>
        </authorList>
    </citation>
    <scope>NUCLEOTIDE SEQUENCE</scope>
    <source>
        <strain evidence="6">JCM 4637</strain>
    </source>
</reference>
<evidence type="ECO:0000256" key="2">
    <source>
        <dbReference type="ARBA" id="ARBA00022603"/>
    </source>
</evidence>
<name>A0A918X382_9ACTN</name>
<evidence type="ECO:0000313" key="7">
    <source>
        <dbReference type="Proteomes" id="UP000638353"/>
    </source>
</evidence>
<dbReference type="CDD" id="cd02440">
    <property type="entry name" value="AdoMet_MTases"/>
    <property type="match status" value="1"/>
</dbReference>
<dbReference type="AlphaFoldDB" id="A0A918X382"/>
<dbReference type="Pfam" id="PF08241">
    <property type="entry name" value="Methyltransf_11"/>
    <property type="match status" value="1"/>
</dbReference>
<comment type="similarity">
    <text evidence="1">Belongs to the methyltransferase superfamily.</text>
</comment>
<dbReference type="PANTHER" id="PTHR44942:SF4">
    <property type="entry name" value="METHYLTRANSFERASE TYPE 11 DOMAIN-CONTAINING PROTEIN"/>
    <property type="match status" value="1"/>
</dbReference>
<dbReference type="InterPro" id="IPR029063">
    <property type="entry name" value="SAM-dependent_MTases_sf"/>
</dbReference>
<dbReference type="InterPro" id="IPR020598">
    <property type="entry name" value="rRNA_Ade_methylase_Trfase_N"/>
</dbReference>
<dbReference type="SMART" id="SM00650">
    <property type="entry name" value="rADc"/>
    <property type="match status" value="1"/>
</dbReference>
<dbReference type="RefSeq" id="WP_189825991.1">
    <property type="nucleotide sequence ID" value="NZ_BMVC01000014.1"/>
</dbReference>
<evidence type="ECO:0000256" key="1">
    <source>
        <dbReference type="ARBA" id="ARBA00008361"/>
    </source>
</evidence>
<evidence type="ECO:0000256" key="3">
    <source>
        <dbReference type="ARBA" id="ARBA00022679"/>
    </source>
</evidence>
<accession>A0A918X382</accession>
<proteinExistence type="inferred from homology"/>
<dbReference type="GO" id="GO:0000179">
    <property type="term" value="F:rRNA (adenine-N6,N6-)-dimethyltransferase activity"/>
    <property type="evidence" value="ECO:0007669"/>
    <property type="project" value="InterPro"/>
</dbReference>
<evidence type="ECO:0000313" key="6">
    <source>
        <dbReference type="EMBL" id="GHD07948.1"/>
    </source>
</evidence>
<dbReference type="PANTHER" id="PTHR44942">
    <property type="entry name" value="METHYLTRANSF_11 DOMAIN-CONTAINING PROTEIN"/>
    <property type="match status" value="1"/>
</dbReference>
<sequence>MSSVFDEIAELYDRARPAYPPEVVDALVSASGLTCGGRVLEVGPGTGQLTLPLARGGCAVTAVELGPRLAALARRKLAPYPAAEIVVADFARWPLPPEPFDALVSATAWHWIDAGVRTERAARALRPGGRLSLIVTHHVAGGTEEFFAEVQSLYERWDPAAVPGERLREPEAIPTDPAGRGDLADLAASADFAAPVVRRFAREVTYTARQYTDVLRTYSGTLRLGGDRREGLLADIHDLIEAGHGGRVVKRYLHEVVTAERR</sequence>
<dbReference type="EMBL" id="BMVC01000014">
    <property type="protein sequence ID" value="GHD07948.1"/>
    <property type="molecule type" value="Genomic_DNA"/>
</dbReference>
<evidence type="ECO:0000256" key="4">
    <source>
        <dbReference type="ARBA" id="ARBA00022691"/>
    </source>
</evidence>
<keyword evidence="2 6" id="KW-0489">Methyltransferase</keyword>
<reference evidence="6" key="2">
    <citation type="submission" date="2020-09" db="EMBL/GenBank/DDBJ databases">
        <authorList>
            <person name="Sun Q."/>
            <person name="Ohkuma M."/>
        </authorList>
    </citation>
    <scope>NUCLEOTIDE SEQUENCE</scope>
    <source>
        <strain evidence="6">JCM 4637</strain>
    </source>
</reference>